<evidence type="ECO:0000259" key="12">
    <source>
        <dbReference type="PROSITE" id="PS50859"/>
    </source>
</evidence>
<comment type="function">
    <text evidence="1">May be involved in vesicle transport between the ER and the Golgi complex.</text>
</comment>
<dbReference type="PANTHER" id="PTHR46258:SF2">
    <property type="entry name" value="VESICLE-TRAFFICKING PROTEIN SEC22C"/>
    <property type="match status" value="1"/>
</dbReference>
<comment type="similarity">
    <text evidence="3">Belongs to the synaptobrevin family.</text>
</comment>
<dbReference type="Pfam" id="PF13774">
    <property type="entry name" value="Longin"/>
    <property type="match status" value="1"/>
</dbReference>
<comment type="caution">
    <text evidence="13">The sequence shown here is derived from an EMBL/GenBank/DDBJ whole genome shotgun (WGS) entry which is preliminary data.</text>
</comment>
<dbReference type="Proteomes" id="UP001335648">
    <property type="component" value="Unassembled WGS sequence"/>
</dbReference>
<dbReference type="Gene3D" id="3.30.450.50">
    <property type="entry name" value="Longin domain"/>
    <property type="match status" value="1"/>
</dbReference>
<dbReference type="GO" id="GO:0005789">
    <property type="term" value="C:endoplasmic reticulum membrane"/>
    <property type="evidence" value="ECO:0007669"/>
    <property type="project" value="UniProtKB-SubCell"/>
</dbReference>
<evidence type="ECO:0000313" key="14">
    <source>
        <dbReference type="Proteomes" id="UP001335648"/>
    </source>
</evidence>
<dbReference type="GO" id="GO:0015031">
    <property type="term" value="P:protein transport"/>
    <property type="evidence" value="ECO:0007669"/>
    <property type="project" value="UniProtKB-KW"/>
</dbReference>
<keyword evidence="6" id="KW-0256">Endoplasmic reticulum</keyword>
<evidence type="ECO:0000256" key="10">
    <source>
        <dbReference type="ARBA" id="ARBA00023136"/>
    </source>
</evidence>
<evidence type="ECO:0000256" key="7">
    <source>
        <dbReference type="ARBA" id="ARBA00022892"/>
    </source>
</evidence>
<keyword evidence="10 11" id="KW-0472">Membrane</keyword>
<evidence type="ECO:0000256" key="8">
    <source>
        <dbReference type="ARBA" id="ARBA00022927"/>
    </source>
</evidence>
<evidence type="ECO:0000313" key="13">
    <source>
        <dbReference type="EMBL" id="KAK5877852.1"/>
    </source>
</evidence>
<feature type="transmembrane region" description="Helical" evidence="11">
    <location>
        <begin position="302"/>
        <end position="317"/>
    </location>
</feature>
<dbReference type="GO" id="GO:0006888">
    <property type="term" value="P:endoplasmic reticulum to Golgi vesicle-mediated transport"/>
    <property type="evidence" value="ECO:0007669"/>
    <property type="project" value="InterPro"/>
</dbReference>
<dbReference type="InterPro" id="IPR011012">
    <property type="entry name" value="Longin-like_dom_sf"/>
</dbReference>
<organism evidence="13 14">
    <name type="scientific">Champsocephalus esox</name>
    <name type="common">pike icefish</name>
    <dbReference type="NCBI Taxonomy" id="159716"/>
    <lineage>
        <taxon>Eukaryota</taxon>
        <taxon>Metazoa</taxon>
        <taxon>Chordata</taxon>
        <taxon>Craniata</taxon>
        <taxon>Vertebrata</taxon>
        <taxon>Euteleostomi</taxon>
        <taxon>Actinopterygii</taxon>
        <taxon>Neopterygii</taxon>
        <taxon>Teleostei</taxon>
        <taxon>Neoteleostei</taxon>
        <taxon>Acanthomorphata</taxon>
        <taxon>Eupercaria</taxon>
        <taxon>Perciformes</taxon>
        <taxon>Notothenioidei</taxon>
        <taxon>Channichthyidae</taxon>
        <taxon>Champsocephalus</taxon>
    </lineage>
</organism>
<dbReference type="PANTHER" id="PTHR46258">
    <property type="entry name" value="LONGIN DOMAIN-CONTAINING PROTEIN"/>
    <property type="match status" value="1"/>
</dbReference>
<dbReference type="InterPro" id="IPR043546">
    <property type="entry name" value="Sec22a/c"/>
</dbReference>
<dbReference type="AlphaFoldDB" id="A0AAN8GCD9"/>
<keyword evidence="7" id="KW-0931">ER-Golgi transport</keyword>
<dbReference type="PROSITE" id="PS50859">
    <property type="entry name" value="LONGIN"/>
    <property type="match status" value="1"/>
</dbReference>
<evidence type="ECO:0000256" key="1">
    <source>
        <dbReference type="ARBA" id="ARBA00003595"/>
    </source>
</evidence>
<evidence type="ECO:0000256" key="5">
    <source>
        <dbReference type="ARBA" id="ARBA00022692"/>
    </source>
</evidence>
<keyword evidence="8" id="KW-0653">Protein transport</keyword>
<keyword evidence="5 11" id="KW-0812">Transmembrane</keyword>
<reference evidence="13 14" key="1">
    <citation type="journal article" date="2023" name="Mol. Biol. Evol.">
        <title>Genomics of Secondarily Temperate Adaptation in the Only Non-Antarctic Icefish.</title>
        <authorList>
            <person name="Rivera-Colon A.G."/>
            <person name="Rayamajhi N."/>
            <person name="Minhas B.F."/>
            <person name="Madrigal G."/>
            <person name="Bilyk K.T."/>
            <person name="Yoon V."/>
            <person name="Hune M."/>
            <person name="Gregory S."/>
            <person name="Cheng C.H.C."/>
            <person name="Catchen J.M."/>
        </authorList>
    </citation>
    <scope>NUCLEOTIDE SEQUENCE [LARGE SCALE GENOMIC DNA]</scope>
    <source>
        <strain evidence="13">JC2023a</strain>
    </source>
</reference>
<dbReference type="SUPFAM" id="SSF64356">
    <property type="entry name" value="SNARE-like"/>
    <property type="match status" value="1"/>
</dbReference>
<feature type="domain" description="Longin" evidence="12">
    <location>
        <begin position="8"/>
        <end position="119"/>
    </location>
</feature>
<name>A0AAN8GCD9_9TELE</name>
<protein>
    <recommendedName>
        <fullName evidence="12">Longin domain-containing protein</fullName>
    </recommendedName>
</protein>
<keyword evidence="9 11" id="KW-1133">Transmembrane helix</keyword>
<dbReference type="CDD" id="cd14824">
    <property type="entry name" value="Longin"/>
    <property type="match status" value="1"/>
</dbReference>
<evidence type="ECO:0000256" key="2">
    <source>
        <dbReference type="ARBA" id="ARBA00004477"/>
    </source>
</evidence>
<evidence type="ECO:0000256" key="9">
    <source>
        <dbReference type="ARBA" id="ARBA00022989"/>
    </source>
</evidence>
<evidence type="ECO:0000256" key="11">
    <source>
        <dbReference type="SAM" id="Phobius"/>
    </source>
</evidence>
<comment type="subcellular location">
    <subcellularLocation>
        <location evidence="2">Endoplasmic reticulum membrane</location>
        <topology evidence="2">Multi-pass membrane protein</topology>
    </subcellularLocation>
</comment>
<dbReference type="InterPro" id="IPR010908">
    <property type="entry name" value="Longin_dom"/>
</dbReference>
<dbReference type="EMBL" id="JAULUE010002066">
    <property type="protein sequence ID" value="KAK5877852.1"/>
    <property type="molecule type" value="Genomic_DNA"/>
</dbReference>
<gene>
    <name evidence="13" type="ORF">CesoFtcFv8_025322</name>
</gene>
<evidence type="ECO:0000256" key="4">
    <source>
        <dbReference type="ARBA" id="ARBA00022448"/>
    </source>
</evidence>
<keyword evidence="4" id="KW-0813">Transport</keyword>
<dbReference type="Pfam" id="PF25970">
    <property type="entry name" value="SEC22a_C"/>
    <property type="match status" value="1"/>
</dbReference>
<feature type="transmembrane region" description="Helical" evidence="11">
    <location>
        <begin position="247"/>
        <end position="268"/>
    </location>
</feature>
<sequence length="330" mass="36927">MPLILFAFVVRLRDGLPLSASTDFEHFRELQERKQQLRTISKTLARFPERGTVKGQELNIFFISSEGVSYMTVCHCSLPVAKAFCFLEDLRWEFTTCFNSTAVSLADRPYPFLEFGESKEKSVGHSGGSEDLENHKQSSCVEIRTIQKLKQQYNQSGGPALEVTLAEVQGDLIIHPPQEINLEEVDLTNGTANGHLEQGPASGQNVRLEPVTAPGILSLVLNIVCASLNIIRGVHLIEYTFQDDYEGIWNVVAFLLAFACCVCQCHLYLFHSSLKKHKSFALLSVIVLCNLCLLGLRNPWQLLFHISVACISTLLILRRKLIDRSNDCGV</sequence>
<accession>A0AAN8GCD9</accession>
<evidence type="ECO:0000256" key="3">
    <source>
        <dbReference type="ARBA" id="ARBA00008025"/>
    </source>
</evidence>
<proteinExistence type="inferred from homology"/>
<dbReference type="InterPro" id="IPR059071">
    <property type="entry name" value="SEC22a-c_C"/>
</dbReference>
<keyword evidence="14" id="KW-1185">Reference proteome</keyword>
<evidence type="ECO:0000256" key="6">
    <source>
        <dbReference type="ARBA" id="ARBA00022824"/>
    </source>
</evidence>
<dbReference type="SMART" id="SM01270">
    <property type="entry name" value="Longin"/>
    <property type="match status" value="1"/>
</dbReference>